<evidence type="ECO:0000259" key="3">
    <source>
        <dbReference type="Pfam" id="PF00501"/>
    </source>
</evidence>
<dbReference type="Proteomes" id="UP000272400">
    <property type="component" value="Unassembled WGS sequence"/>
</dbReference>
<dbReference type="PANTHER" id="PTHR43767:SF1">
    <property type="entry name" value="NONRIBOSOMAL PEPTIDE SYNTHASE PES1 (EUROFUNG)-RELATED"/>
    <property type="match status" value="1"/>
</dbReference>
<dbReference type="InterPro" id="IPR045851">
    <property type="entry name" value="AMP-bd_C_sf"/>
</dbReference>
<evidence type="ECO:0000313" key="5">
    <source>
        <dbReference type="EMBL" id="ROO87056.1"/>
    </source>
</evidence>
<evidence type="ECO:0000259" key="4">
    <source>
        <dbReference type="Pfam" id="PF13193"/>
    </source>
</evidence>
<dbReference type="GO" id="GO:0016878">
    <property type="term" value="F:acid-thiol ligase activity"/>
    <property type="evidence" value="ECO:0007669"/>
    <property type="project" value="UniProtKB-ARBA"/>
</dbReference>
<dbReference type="OrthoDB" id="4363623at2"/>
<organism evidence="5 6">
    <name type="scientific">Actinocorallia herbida</name>
    <dbReference type="NCBI Taxonomy" id="58109"/>
    <lineage>
        <taxon>Bacteria</taxon>
        <taxon>Bacillati</taxon>
        <taxon>Actinomycetota</taxon>
        <taxon>Actinomycetes</taxon>
        <taxon>Streptosporangiales</taxon>
        <taxon>Thermomonosporaceae</taxon>
        <taxon>Actinocorallia</taxon>
    </lineage>
</organism>
<dbReference type="InterPro" id="IPR020459">
    <property type="entry name" value="AMP-binding"/>
</dbReference>
<sequence length="511" mass="55512">MLLADIVERNARSFPDRQALWFDEDTTRSWAALARRTHRLANAIRGLTAPGERVAILAENCPEYYECYYGVPDSGRVLTLLNYRLHPEELLWILNDAEATVLIAQSSYAAVLQDLRAELPFLREIVTVGPEVTGTSSYEALLGAASDGRSPEADGDDPAWIVYTSGTTGRPKGAMLSHRNLLTAVVQSVVHYAPGPRARFLNAFPLCHVSGYMAITHQFRGGTVLQQGPWRPDAWLRTVEEQGVTSAGMAPSMMADVLDDPAIGHRDVSSLAALGYGSAGMPVGTLRRAVDRFGPIIFTGFGMTETAGNVLALDRETHARAARGDDFLLESAGAAMCMSEARIVDEDGAEVPNGTVGELVVRGDQTTLGYLGRPEATAAAYADGWLHTGDLARKDDEGFFYIVDRKKDMIITGGENVYSTEVEHTLARHPAVAESAVFGVPDLHWGEAVAAAVVLRPGHHPTADDLMDFCRAHIAGYKRPRHVFFTDALPKTVTGKAMKHELKRSFGRSLP</sequence>
<dbReference type="FunFam" id="3.30.300.30:FF:000008">
    <property type="entry name" value="2,3-dihydroxybenzoate-AMP ligase"/>
    <property type="match status" value="1"/>
</dbReference>
<dbReference type="Gene3D" id="3.40.50.12780">
    <property type="entry name" value="N-terminal domain of ligase-like"/>
    <property type="match status" value="1"/>
</dbReference>
<name>A0A3N1D0M8_9ACTN</name>
<comment type="caution">
    <text evidence="5">The sequence shown here is derived from an EMBL/GenBank/DDBJ whole genome shotgun (WGS) entry which is preliminary data.</text>
</comment>
<evidence type="ECO:0000256" key="2">
    <source>
        <dbReference type="ARBA" id="ARBA00022598"/>
    </source>
</evidence>
<dbReference type="AlphaFoldDB" id="A0A3N1D0M8"/>
<dbReference type="InterPro" id="IPR025110">
    <property type="entry name" value="AMP-bd_C"/>
</dbReference>
<keyword evidence="2 5" id="KW-0436">Ligase</keyword>
<dbReference type="RefSeq" id="WP_123666391.1">
    <property type="nucleotide sequence ID" value="NZ_RJKE01000001.1"/>
</dbReference>
<dbReference type="Pfam" id="PF00501">
    <property type="entry name" value="AMP-binding"/>
    <property type="match status" value="1"/>
</dbReference>
<protein>
    <submittedName>
        <fullName evidence="5">Acyl-CoA synthetase (AMP-forming)/AMP-acid ligase II</fullName>
    </submittedName>
</protein>
<dbReference type="Pfam" id="PF13193">
    <property type="entry name" value="AMP-binding_C"/>
    <property type="match status" value="1"/>
</dbReference>
<keyword evidence="6" id="KW-1185">Reference proteome</keyword>
<dbReference type="PRINTS" id="PR00154">
    <property type="entry name" value="AMPBINDING"/>
</dbReference>
<dbReference type="SUPFAM" id="SSF56801">
    <property type="entry name" value="Acetyl-CoA synthetase-like"/>
    <property type="match status" value="1"/>
</dbReference>
<dbReference type="InterPro" id="IPR020845">
    <property type="entry name" value="AMP-binding_CS"/>
</dbReference>
<comment type="similarity">
    <text evidence="1">Belongs to the ATP-dependent AMP-binding enzyme family.</text>
</comment>
<gene>
    <name evidence="5" type="ORF">EDD29_4645</name>
</gene>
<dbReference type="InterPro" id="IPR000873">
    <property type="entry name" value="AMP-dep_synth/lig_dom"/>
</dbReference>
<accession>A0A3N1D0M8</accession>
<dbReference type="InterPro" id="IPR050237">
    <property type="entry name" value="ATP-dep_AMP-bd_enzyme"/>
</dbReference>
<dbReference type="PROSITE" id="PS00455">
    <property type="entry name" value="AMP_BINDING"/>
    <property type="match status" value="1"/>
</dbReference>
<dbReference type="Gene3D" id="3.30.300.30">
    <property type="match status" value="1"/>
</dbReference>
<dbReference type="InterPro" id="IPR042099">
    <property type="entry name" value="ANL_N_sf"/>
</dbReference>
<feature type="domain" description="AMP-binding enzyme C-terminal" evidence="4">
    <location>
        <begin position="421"/>
        <end position="496"/>
    </location>
</feature>
<proteinExistence type="inferred from homology"/>
<evidence type="ECO:0000313" key="6">
    <source>
        <dbReference type="Proteomes" id="UP000272400"/>
    </source>
</evidence>
<feature type="domain" description="AMP-dependent synthetase/ligase" evidence="3">
    <location>
        <begin position="8"/>
        <end position="371"/>
    </location>
</feature>
<dbReference type="EMBL" id="RJKE01000001">
    <property type="protein sequence ID" value="ROO87056.1"/>
    <property type="molecule type" value="Genomic_DNA"/>
</dbReference>
<evidence type="ECO:0000256" key="1">
    <source>
        <dbReference type="ARBA" id="ARBA00006432"/>
    </source>
</evidence>
<reference evidence="5 6" key="1">
    <citation type="submission" date="2018-11" db="EMBL/GenBank/DDBJ databases">
        <title>Sequencing the genomes of 1000 actinobacteria strains.</title>
        <authorList>
            <person name="Klenk H.-P."/>
        </authorList>
    </citation>
    <scope>NUCLEOTIDE SEQUENCE [LARGE SCALE GENOMIC DNA]</scope>
    <source>
        <strain evidence="5 6">DSM 44254</strain>
    </source>
</reference>
<dbReference type="PANTHER" id="PTHR43767">
    <property type="entry name" value="LONG-CHAIN-FATTY-ACID--COA LIGASE"/>
    <property type="match status" value="1"/>
</dbReference>